<organism evidence="9 10">
    <name type="scientific">Candidatus Nealsonbacteria bacterium RIFOXYB1_FULL_40_15</name>
    <dbReference type="NCBI Taxonomy" id="1801677"/>
    <lineage>
        <taxon>Bacteria</taxon>
        <taxon>Candidatus Nealsoniibacteriota</taxon>
    </lineage>
</organism>
<evidence type="ECO:0000256" key="4">
    <source>
        <dbReference type="ARBA" id="ARBA00022519"/>
    </source>
</evidence>
<evidence type="ECO:0000256" key="6">
    <source>
        <dbReference type="ARBA" id="ARBA00022989"/>
    </source>
</evidence>
<evidence type="ECO:0000313" key="9">
    <source>
        <dbReference type="EMBL" id="OGZ26976.1"/>
    </source>
</evidence>
<comment type="subcellular location">
    <subcellularLocation>
        <location evidence="1">Cell inner membrane</location>
        <topology evidence="1">Multi-pass membrane protein</topology>
    </subcellularLocation>
</comment>
<dbReference type="Pfam" id="PF03222">
    <property type="entry name" value="Trp_Tyr_perm"/>
    <property type="match status" value="1"/>
</dbReference>
<evidence type="ECO:0000256" key="8">
    <source>
        <dbReference type="SAM" id="Phobius"/>
    </source>
</evidence>
<feature type="transmembrane region" description="Helical" evidence="8">
    <location>
        <begin position="178"/>
        <end position="197"/>
    </location>
</feature>
<dbReference type="GO" id="GO:0015179">
    <property type="term" value="F:L-amino acid transmembrane transporter activity"/>
    <property type="evidence" value="ECO:0007669"/>
    <property type="project" value="TreeGrafter"/>
</dbReference>
<keyword evidence="4" id="KW-0997">Cell inner membrane</keyword>
<evidence type="ECO:0000313" key="10">
    <source>
        <dbReference type="Proteomes" id="UP000177740"/>
    </source>
</evidence>
<dbReference type="PANTHER" id="PTHR22950">
    <property type="entry name" value="AMINO ACID TRANSPORTER"/>
    <property type="match status" value="1"/>
</dbReference>
<comment type="caution">
    <text evidence="9">The sequence shown here is derived from an EMBL/GenBank/DDBJ whole genome shotgun (WGS) entry which is preliminary data.</text>
</comment>
<feature type="transmembrane region" description="Helical" evidence="8">
    <location>
        <begin position="310"/>
        <end position="329"/>
    </location>
</feature>
<evidence type="ECO:0000256" key="3">
    <source>
        <dbReference type="ARBA" id="ARBA00022475"/>
    </source>
</evidence>
<feature type="transmembrane region" description="Helical" evidence="8">
    <location>
        <begin position="77"/>
        <end position="99"/>
    </location>
</feature>
<keyword evidence="6 8" id="KW-1133">Transmembrane helix</keyword>
<evidence type="ECO:0000256" key="7">
    <source>
        <dbReference type="ARBA" id="ARBA00023136"/>
    </source>
</evidence>
<dbReference type="EMBL" id="MHMM01000012">
    <property type="protein sequence ID" value="OGZ26976.1"/>
    <property type="molecule type" value="Genomic_DNA"/>
</dbReference>
<keyword evidence="5 8" id="KW-0812">Transmembrane</keyword>
<dbReference type="GO" id="GO:0005886">
    <property type="term" value="C:plasma membrane"/>
    <property type="evidence" value="ECO:0007669"/>
    <property type="project" value="UniProtKB-SubCell"/>
</dbReference>
<evidence type="ECO:0000256" key="5">
    <source>
        <dbReference type="ARBA" id="ARBA00022692"/>
    </source>
</evidence>
<evidence type="ECO:0008006" key="11">
    <source>
        <dbReference type="Google" id="ProtNLM"/>
    </source>
</evidence>
<feature type="transmembrane region" description="Helical" evidence="8">
    <location>
        <begin position="111"/>
        <end position="132"/>
    </location>
</feature>
<feature type="transmembrane region" description="Helical" evidence="8">
    <location>
        <begin position="252"/>
        <end position="274"/>
    </location>
</feature>
<protein>
    <recommendedName>
        <fullName evidence="11">Amino acid transporter transmembrane domain-containing protein</fullName>
    </recommendedName>
</protein>
<dbReference type="AlphaFoldDB" id="A0A1G2EMF9"/>
<evidence type="ECO:0000256" key="1">
    <source>
        <dbReference type="ARBA" id="ARBA00004429"/>
    </source>
</evidence>
<reference evidence="9 10" key="1">
    <citation type="journal article" date="2016" name="Nat. Commun.">
        <title>Thousands of microbial genomes shed light on interconnected biogeochemical processes in an aquifer system.</title>
        <authorList>
            <person name="Anantharaman K."/>
            <person name="Brown C.T."/>
            <person name="Hug L.A."/>
            <person name="Sharon I."/>
            <person name="Castelle C.J."/>
            <person name="Probst A.J."/>
            <person name="Thomas B.C."/>
            <person name="Singh A."/>
            <person name="Wilkins M.J."/>
            <person name="Karaoz U."/>
            <person name="Brodie E.L."/>
            <person name="Williams K.H."/>
            <person name="Hubbard S.S."/>
            <person name="Banfield J.F."/>
        </authorList>
    </citation>
    <scope>NUCLEOTIDE SEQUENCE [LARGE SCALE GENOMIC DNA]</scope>
</reference>
<sequence>MEFLKALSVFIGTIIGAGIFGLPYCSLKAGFPVVFIWFIFLSFAVAILYLSYAKVIRGTKGPKRLPGYAEMYLGKKWKYISLAVIATGISGSLLAYLIIGGEFLFKLFSPFLGGSVFLYSLFFLTAGSLLVFRGIKSIAGTEVVLLLFLLLVLAVFFGNAFNDINGSYFLNYERGSFFFPYGIILFSLWGASVIPELNEIVKSSKKLNVIIISGIILSALIYFLFIAIVFGISGEATSKDAISGLSNPLLSTLGYILGIITCFTSFLTLSLVLKKTLCNDFKIPDNLAWAISCLIPLVLLFFGFGKFIEVISFTGAVALGFESVILMLIYKRYVKNKFSPLFYFLTLVFVSGAVFEIIYLLK</sequence>
<evidence type="ECO:0000256" key="2">
    <source>
        <dbReference type="ARBA" id="ARBA00022448"/>
    </source>
</evidence>
<feature type="transmembrane region" description="Helical" evidence="8">
    <location>
        <begin position="31"/>
        <end position="56"/>
    </location>
</feature>
<keyword evidence="3" id="KW-1003">Cell membrane</keyword>
<dbReference type="Proteomes" id="UP000177740">
    <property type="component" value="Unassembled WGS sequence"/>
</dbReference>
<name>A0A1G2EMF9_9BACT</name>
<dbReference type="STRING" id="1801677.A2365_02620"/>
<feature type="transmembrane region" description="Helical" evidence="8">
    <location>
        <begin position="209"/>
        <end position="232"/>
    </location>
</feature>
<feature type="transmembrane region" description="Helical" evidence="8">
    <location>
        <begin position="286"/>
        <end position="304"/>
    </location>
</feature>
<keyword evidence="7 8" id="KW-0472">Membrane</keyword>
<proteinExistence type="predicted"/>
<feature type="transmembrane region" description="Helical" evidence="8">
    <location>
        <begin position="139"/>
        <end position="158"/>
    </location>
</feature>
<keyword evidence="2" id="KW-0813">Transport</keyword>
<accession>A0A1G2EMF9</accession>
<dbReference type="Gene3D" id="1.20.1740.10">
    <property type="entry name" value="Amino acid/polyamine transporter I"/>
    <property type="match status" value="1"/>
</dbReference>
<gene>
    <name evidence="9" type="ORF">A2365_02620</name>
</gene>
<feature type="transmembrane region" description="Helical" evidence="8">
    <location>
        <begin position="341"/>
        <end position="361"/>
    </location>
</feature>
<dbReference type="InterPro" id="IPR018227">
    <property type="entry name" value="Amino_acid_transport_2"/>
</dbReference>